<dbReference type="PIRSF" id="PIRSF001100">
    <property type="entry name" value="Beta_cellobiohydrolase"/>
    <property type="match status" value="1"/>
</dbReference>
<feature type="binding site" evidence="9">
    <location>
        <position position="88"/>
    </location>
    <ligand>
        <name>substrate</name>
    </ligand>
</feature>
<gene>
    <name evidence="12" type="ORF">FHX74_002016</name>
</gene>
<evidence type="ECO:0000256" key="7">
    <source>
        <dbReference type="ARBA" id="ARBA00023326"/>
    </source>
</evidence>
<dbReference type="Pfam" id="PF01341">
    <property type="entry name" value="Glyco_hydro_6"/>
    <property type="match status" value="1"/>
</dbReference>
<evidence type="ECO:0000256" key="8">
    <source>
        <dbReference type="PIRSR" id="PIRSR001100-1"/>
    </source>
</evidence>
<dbReference type="AlphaFoldDB" id="A0A7W3P5Z0"/>
<evidence type="ECO:0000256" key="4">
    <source>
        <dbReference type="ARBA" id="ARBA00023157"/>
    </source>
</evidence>
<evidence type="ECO:0000256" key="2">
    <source>
        <dbReference type="ARBA" id="ARBA00022801"/>
    </source>
</evidence>
<dbReference type="Proteomes" id="UP000523079">
    <property type="component" value="Unassembled WGS sequence"/>
</dbReference>
<feature type="binding site" evidence="9">
    <location>
        <position position="224"/>
    </location>
    <ligand>
        <name>substrate</name>
    </ligand>
</feature>
<dbReference type="GO" id="GO:0004553">
    <property type="term" value="F:hydrolase activity, hydrolyzing O-glycosyl compounds"/>
    <property type="evidence" value="ECO:0007669"/>
    <property type="project" value="InterPro"/>
</dbReference>
<dbReference type="SUPFAM" id="SSF51989">
    <property type="entry name" value="Glycosyl hydrolases family 6, cellulases"/>
    <property type="match status" value="1"/>
</dbReference>
<dbReference type="EC" id="3.2.1.-" evidence="11"/>
<dbReference type="PANTHER" id="PTHR34876:SF4">
    <property type="entry name" value="1,4-BETA-D-GLUCAN CELLOBIOHYDROLASE C-RELATED"/>
    <property type="match status" value="1"/>
</dbReference>
<keyword evidence="1" id="KW-0732">Signal</keyword>
<evidence type="ECO:0000256" key="10">
    <source>
        <dbReference type="PROSITE-ProRule" id="PRU10056"/>
    </source>
</evidence>
<feature type="binding site" evidence="9">
    <location>
        <position position="376"/>
    </location>
    <ligand>
        <name>substrate</name>
    </ligand>
</feature>
<dbReference type="InterPro" id="IPR036434">
    <property type="entry name" value="Beta_cellobiohydrolase_sf"/>
</dbReference>
<accession>A0A7W3P5Z0</accession>
<dbReference type="InterPro" id="IPR001524">
    <property type="entry name" value="Glyco_hydro_6_CS"/>
</dbReference>
<keyword evidence="5 11" id="KW-0119">Carbohydrate metabolism</keyword>
<evidence type="ECO:0000256" key="6">
    <source>
        <dbReference type="ARBA" id="ARBA00023295"/>
    </source>
</evidence>
<evidence type="ECO:0000256" key="9">
    <source>
        <dbReference type="PIRSR" id="PIRSR001100-2"/>
    </source>
</evidence>
<dbReference type="EMBL" id="JACGWT010000003">
    <property type="protein sequence ID" value="MBA8794397.1"/>
    <property type="molecule type" value="Genomic_DNA"/>
</dbReference>
<dbReference type="PANTHER" id="PTHR34876">
    <property type="match status" value="1"/>
</dbReference>
<evidence type="ECO:0000256" key="5">
    <source>
        <dbReference type="ARBA" id="ARBA00023277"/>
    </source>
</evidence>
<keyword evidence="6 11" id="KW-0326">Glycosidase</keyword>
<dbReference type="Gene3D" id="3.20.20.40">
    <property type="entry name" value="1, 4-beta cellobiohydrolase"/>
    <property type="match status" value="1"/>
</dbReference>
<keyword evidence="13" id="KW-1185">Reference proteome</keyword>
<feature type="active site" evidence="10">
    <location>
        <position position="126"/>
    </location>
</feature>
<name>A0A7W3P5Z0_9ACTN</name>
<keyword evidence="2 11" id="KW-0378">Hydrolase</keyword>
<dbReference type="InterPro" id="IPR016288">
    <property type="entry name" value="Beta_cellobiohydrolase"/>
</dbReference>
<evidence type="ECO:0000256" key="1">
    <source>
        <dbReference type="ARBA" id="ARBA00022729"/>
    </source>
</evidence>
<dbReference type="RefSeq" id="WP_182559982.1">
    <property type="nucleotide sequence ID" value="NZ_JACGWT010000003.1"/>
</dbReference>
<sequence length="424" mass="45016">MPLRLPRRLAGSRLIPSLVGLCAIGSLATGVLPAAGSVPAAADHRHPPARSERLFADPESTTAQHAAELSGQQRRDALRLAAVPTASWFTGGTPAEARERARALVRRAQRAHATPVIVVYNVPGRDCSLYSAGGASTTAEYVAWVQALARGIGGHRAIVVVEPDGLGTIPWYTDVNGQLGSCQPADADRATAAADRFAQIGAAVDALTALPRTRVYLDATNPGWLSPGDIAQRLRRAGVDRADGFALNVSNYYDDARNAYYASWVSDCLQLTGHSNYPYASCPGQYYPANPDDLSTWPLTTAAYDQAFADTGVTRDPAHQAHAVVDTSRNGQGAWQAPAGLYPDPQNWCNPPGRGLGARPTTAVDDPYIDADLWIKVPGDSDGQCYRGTAGPDDPARGYADPAAGDWFPQMARELIANANPPLR</sequence>
<evidence type="ECO:0000313" key="13">
    <source>
        <dbReference type="Proteomes" id="UP000523079"/>
    </source>
</evidence>
<proteinExistence type="inferred from homology"/>
<evidence type="ECO:0000256" key="3">
    <source>
        <dbReference type="ARBA" id="ARBA00023001"/>
    </source>
</evidence>
<feature type="binding site" evidence="9">
    <location>
        <position position="348"/>
    </location>
    <ligand>
        <name>substrate</name>
    </ligand>
</feature>
<feature type="active site" description="Proton donor" evidence="8">
    <location>
        <position position="164"/>
    </location>
</feature>
<evidence type="ECO:0000313" key="12">
    <source>
        <dbReference type="EMBL" id="MBA8794397.1"/>
    </source>
</evidence>
<dbReference type="PROSITE" id="PS00655">
    <property type="entry name" value="GLYCOSYL_HYDROL_F6_1"/>
    <property type="match status" value="1"/>
</dbReference>
<evidence type="ECO:0000256" key="11">
    <source>
        <dbReference type="RuleBase" id="RU361186"/>
    </source>
</evidence>
<dbReference type="GO" id="GO:0030245">
    <property type="term" value="P:cellulose catabolic process"/>
    <property type="evidence" value="ECO:0007669"/>
    <property type="project" value="UniProtKB-KW"/>
</dbReference>
<dbReference type="PRINTS" id="PR00733">
    <property type="entry name" value="GLHYDRLASE6"/>
</dbReference>
<protein>
    <recommendedName>
        <fullName evidence="11">Glucanase</fullName>
        <ecNumber evidence="11">3.2.1.-</ecNumber>
    </recommendedName>
</protein>
<reference evidence="12 13" key="1">
    <citation type="submission" date="2020-07" db="EMBL/GenBank/DDBJ databases">
        <title>Sequencing the genomes of 1000 actinobacteria strains.</title>
        <authorList>
            <person name="Klenk H.-P."/>
        </authorList>
    </citation>
    <scope>NUCLEOTIDE SEQUENCE [LARGE SCALE GENOMIC DNA]</scope>
    <source>
        <strain evidence="12 13">DSM 100723</strain>
    </source>
</reference>
<organism evidence="12 13">
    <name type="scientific">Microlunatus kandeliicorticis</name>
    <dbReference type="NCBI Taxonomy" id="1759536"/>
    <lineage>
        <taxon>Bacteria</taxon>
        <taxon>Bacillati</taxon>
        <taxon>Actinomycetota</taxon>
        <taxon>Actinomycetes</taxon>
        <taxon>Propionibacteriales</taxon>
        <taxon>Propionibacteriaceae</taxon>
        <taxon>Microlunatus</taxon>
    </lineage>
</organism>
<feature type="binding site" evidence="9">
    <location>
        <position position="251"/>
    </location>
    <ligand>
        <name>substrate</name>
    </ligand>
</feature>
<keyword evidence="3 11" id="KW-0136">Cellulose degradation</keyword>
<feature type="active site" description="Proton acceptor" evidence="8">
    <location>
        <position position="382"/>
    </location>
</feature>
<comment type="similarity">
    <text evidence="11">Belongs to the glycosyl hydrolase family 6.</text>
</comment>
<keyword evidence="4" id="KW-1015">Disulfide bond</keyword>
<comment type="caution">
    <text evidence="12">The sequence shown here is derived from an EMBL/GenBank/DDBJ whole genome shotgun (WGS) entry which is preliminary data.</text>
</comment>
<keyword evidence="7 11" id="KW-0624">Polysaccharide degradation</keyword>